<keyword evidence="3" id="KW-0150">Chloroplast</keyword>
<keyword evidence="4" id="KW-0934">Plastid</keyword>
<evidence type="ECO:0000256" key="4">
    <source>
        <dbReference type="ARBA" id="ARBA00022640"/>
    </source>
</evidence>
<keyword evidence="7" id="KW-0694">RNA-binding</keyword>
<dbReference type="EMBL" id="CM017702">
    <property type="protein sequence ID" value="TYG79501.1"/>
    <property type="molecule type" value="Genomic_DNA"/>
</dbReference>
<dbReference type="InterPro" id="IPR002866">
    <property type="entry name" value="Maturase_MatK"/>
</dbReference>
<dbReference type="GO" id="GO:0008033">
    <property type="term" value="P:tRNA processing"/>
    <property type="evidence" value="ECO:0007669"/>
    <property type="project" value="UniProtKB-KW"/>
</dbReference>
<comment type="subcellular location">
    <subcellularLocation>
        <location evidence="1">Plastid</location>
        <location evidence="1">Chloroplast</location>
    </subcellularLocation>
</comment>
<dbReference type="GO" id="GO:0006397">
    <property type="term" value="P:mRNA processing"/>
    <property type="evidence" value="ECO:0007669"/>
    <property type="project" value="UniProtKB-KW"/>
</dbReference>
<dbReference type="PANTHER" id="PTHR34811:SF1">
    <property type="entry name" value="MATURASE K"/>
    <property type="match status" value="1"/>
</dbReference>
<dbReference type="AlphaFoldDB" id="A0A5D2DCG1"/>
<keyword evidence="6" id="KW-0819">tRNA processing</keyword>
<accession>A0A5D2DCG1</accession>
<evidence type="ECO:0000259" key="9">
    <source>
        <dbReference type="Pfam" id="PF01824"/>
    </source>
</evidence>
<dbReference type="GO" id="GO:0009507">
    <property type="term" value="C:chloroplast"/>
    <property type="evidence" value="ECO:0007669"/>
    <property type="project" value="UniProtKB-SubCell"/>
</dbReference>
<comment type="similarity">
    <text evidence="2">Belongs to the intron maturase 2 family. MatK subfamily.</text>
</comment>
<feature type="domain" description="Maturase MatK N-terminal" evidence="9">
    <location>
        <begin position="1"/>
        <end position="142"/>
    </location>
</feature>
<evidence type="ECO:0000256" key="5">
    <source>
        <dbReference type="ARBA" id="ARBA00022664"/>
    </source>
</evidence>
<evidence type="ECO:0000256" key="3">
    <source>
        <dbReference type="ARBA" id="ARBA00022528"/>
    </source>
</evidence>
<evidence type="ECO:0000256" key="6">
    <source>
        <dbReference type="ARBA" id="ARBA00022694"/>
    </source>
</evidence>
<keyword evidence="5" id="KW-0507">mRNA processing</keyword>
<dbReference type="PANTHER" id="PTHR34811">
    <property type="entry name" value="MATURASE K"/>
    <property type="match status" value="1"/>
</dbReference>
<sequence>MEEFQVYLELNRSRQHDFLYPLIFREYIYAFAHEHGLNKSMIFFENQGYGNKFSSLIGKRLILRMDQQNCLISSANDSNQNLVFGHNNNLYSQMIAAGFAVIVEIPFSLRLISYSQGAEAAKSHNLQSIHSIFPFFRGQILTFKLCVRGTNSSSHPSRNLSSSPSLLGKKCFFFAFITNNLWLFKYPFIHFIRYQGKSILASKDTSLLINKWKYYFVDLWQYYFYLWSQSGRVRINQLSKYSLDFLGYLSSVRLNPSVVRSQMLENSFLIDNAVKTLDTRIPIISLIRSLSKAKFCNTLGHPISKPTWADSPDSDIIDRFVRISRNLSHYHSSEFLEEFFTETEEEHVFSLIFPRGFFALRKFYRGRIWYLDIICINALVNHS</sequence>
<evidence type="ECO:0000256" key="2">
    <source>
        <dbReference type="ARBA" id="ARBA00006621"/>
    </source>
</evidence>
<feature type="domain" description="Maturase MatK N-terminal" evidence="9">
    <location>
        <begin position="176"/>
        <end position="247"/>
    </location>
</feature>
<dbReference type="InterPro" id="IPR024942">
    <property type="entry name" value="Maturase_MatK_N"/>
</dbReference>
<gene>
    <name evidence="10" type="ORF">ES288_D02G143000v1</name>
</gene>
<evidence type="ECO:0000256" key="7">
    <source>
        <dbReference type="ARBA" id="ARBA00022884"/>
    </source>
</evidence>
<proteinExistence type="inferred from homology"/>
<evidence type="ECO:0000256" key="1">
    <source>
        <dbReference type="ARBA" id="ARBA00004229"/>
    </source>
</evidence>
<protein>
    <recommendedName>
        <fullName evidence="12">Maturase K</fullName>
    </recommendedName>
</protein>
<keyword evidence="11" id="KW-1185">Reference proteome</keyword>
<evidence type="ECO:0000259" key="8">
    <source>
        <dbReference type="Pfam" id="PF01348"/>
    </source>
</evidence>
<dbReference type="Pfam" id="PF01348">
    <property type="entry name" value="Intron_maturas2"/>
    <property type="match status" value="1"/>
</dbReference>
<evidence type="ECO:0000313" key="11">
    <source>
        <dbReference type="Proteomes" id="UP000323506"/>
    </source>
</evidence>
<organism evidence="10 11">
    <name type="scientific">Gossypium darwinii</name>
    <name type="common">Darwin's cotton</name>
    <name type="synonym">Gossypium barbadense var. darwinii</name>
    <dbReference type="NCBI Taxonomy" id="34276"/>
    <lineage>
        <taxon>Eukaryota</taxon>
        <taxon>Viridiplantae</taxon>
        <taxon>Streptophyta</taxon>
        <taxon>Embryophyta</taxon>
        <taxon>Tracheophyta</taxon>
        <taxon>Spermatophyta</taxon>
        <taxon>Magnoliopsida</taxon>
        <taxon>eudicotyledons</taxon>
        <taxon>Gunneridae</taxon>
        <taxon>Pentapetalae</taxon>
        <taxon>rosids</taxon>
        <taxon>malvids</taxon>
        <taxon>Malvales</taxon>
        <taxon>Malvaceae</taxon>
        <taxon>Malvoideae</taxon>
        <taxon>Gossypium</taxon>
    </lineage>
</organism>
<dbReference type="InterPro" id="IPR024937">
    <property type="entry name" value="Domain_X"/>
</dbReference>
<evidence type="ECO:0008006" key="12">
    <source>
        <dbReference type="Google" id="ProtNLM"/>
    </source>
</evidence>
<dbReference type="Pfam" id="PF01824">
    <property type="entry name" value="MatK_N"/>
    <property type="match status" value="2"/>
</dbReference>
<name>A0A5D2DCG1_GOSDA</name>
<feature type="domain" description="Domain X" evidence="8">
    <location>
        <begin position="276"/>
        <end position="332"/>
    </location>
</feature>
<reference evidence="10 11" key="1">
    <citation type="submission" date="2019-06" db="EMBL/GenBank/DDBJ databases">
        <title>WGS assembly of Gossypium darwinii.</title>
        <authorList>
            <person name="Chen Z.J."/>
            <person name="Sreedasyam A."/>
            <person name="Ando A."/>
            <person name="Song Q."/>
            <person name="De L."/>
            <person name="Hulse-Kemp A."/>
            <person name="Ding M."/>
            <person name="Ye W."/>
            <person name="Kirkbride R."/>
            <person name="Jenkins J."/>
            <person name="Plott C."/>
            <person name="Lovell J."/>
            <person name="Lin Y.-M."/>
            <person name="Vaughn R."/>
            <person name="Liu B."/>
            <person name="Li W."/>
            <person name="Simpson S."/>
            <person name="Scheffler B."/>
            <person name="Saski C."/>
            <person name="Grover C."/>
            <person name="Hu G."/>
            <person name="Conover J."/>
            <person name="Carlson J."/>
            <person name="Shu S."/>
            <person name="Boston L."/>
            <person name="Williams M."/>
            <person name="Peterson D."/>
            <person name="Mcgee K."/>
            <person name="Jones D."/>
            <person name="Wendel J."/>
            <person name="Stelly D."/>
            <person name="Grimwood J."/>
            <person name="Schmutz J."/>
        </authorList>
    </citation>
    <scope>NUCLEOTIDE SEQUENCE [LARGE SCALE GENOMIC DNA]</scope>
    <source>
        <strain evidence="10">1808015.09</strain>
    </source>
</reference>
<dbReference type="GO" id="GO:0003723">
    <property type="term" value="F:RNA binding"/>
    <property type="evidence" value="ECO:0007669"/>
    <property type="project" value="UniProtKB-KW"/>
</dbReference>
<evidence type="ECO:0000313" key="10">
    <source>
        <dbReference type="EMBL" id="TYG79501.1"/>
    </source>
</evidence>
<dbReference type="Proteomes" id="UP000323506">
    <property type="component" value="Chromosome D02"/>
</dbReference>